<dbReference type="PANTHER" id="PTHR19848">
    <property type="entry name" value="WD40 REPEAT PROTEIN"/>
    <property type="match status" value="1"/>
</dbReference>
<dbReference type="PROSITE" id="PS50294">
    <property type="entry name" value="WD_REPEATS_REGION"/>
    <property type="match status" value="2"/>
</dbReference>
<feature type="repeat" description="WD" evidence="3">
    <location>
        <begin position="49"/>
        <end position="88"/>
    </location>
</feature>
<dbReference type="InterPro" id="IPR036322">
    <property type="entry name" value="WD40_repeat_dom_sf"/>
</dbReference>
<organism evidence="5 6">
    <name type="scientific">Limulus polyphemus</name>
    <name type="common">Atlantic horseshoe crab</name>
    <dbReference type="NCBI Taxonomy" id="6850"/>
    <lineage>
        <taxon>Eukaryota</taxon>
        <taxon>Metazoa</taxon>
        <taxon>Ecdysozoa</taxon>
        <taxon>Arthropoda</taxon>
        <taxon>Chelicerata</taxon>
        <taxon>Merostomata</taxon>
        <taxon>Xiphosura</taxon>
        <taxon>Limulidae</taxon>
        <taxon>Limulus</taxon>
    </lineage>
</organism>
<feature type="region of interest" description="Disordered" evidence="4">
    <location>
        <begin position="388"/>
        <end position="419"/>
    </location>
</feature>
<dbReference type="RefSeq" id="XP_013790573.1">
    <property type="nucleotide sequence ID" value="XM_013935119.2"/>
</dbReference>
<dbReference type="SMART" id="SM00320">
    <property type="entry name" value="WD40"/>
    <property type="match status" value="4"/>
</dbReference>
<evidence type="ECO:0000256" key="2">
    <source>
        <dbReference type="ARBA" id="ARBA00022737"/>
    </source>
</evidence>
<dbReference type="GeneID" id="106474427"/>
<dbReference type="PROSITE" id="PS50082">
    <property type="entry name" value="WD_REPEATS_2"/>
    <property type="match status" value="2"/>
</dbReference>
<sequence>MIFGQNLFYHFIESPSELSPAPSAPTVDGVEQEEQYKKLIHSKFVVTSLEGHSDVVWSVAAENHLVLSASRDTTVKVWDAIKGEEVCNLRGHTNSVSGVVFPSQEASAALAVRLDCPSSQRLAISGALDCSLIVWSIPNGHLLKSVYTYNGITAVAIVEKELLVVTGTDGGKVELWDVVIGEAKHSVHGHEENVTCIATSDSNQVFTTSVDGVVKVWTIRLRRFQLLYALEEESSRGLARPLHHSLKTVVSHSDKIYLGNDGVNIKILDWKNGRMERLRNCIHQRGSTDALCVTGDLLLASSYNLDMDTSSVNFFYLPNGDYLTSVSCDKASRILSLATTVSEDGDLRFVTGGSRLLVWDFLPHKARKKRKSPTAEIIRSNYFEALSEEAEASQTEKEDTESELTDDSLEEENQCEMSLQSRKNWLSSWCSLF</sequence>
<evidence type="ECO:0000313" key="5">
    <source>
        <dbReference type="Proteomes" id="UP000694941"/>
    </source>
</evidence>
<keyword evidence="5" id="KW-1185">Reference proteome</keyword>
<dbReference type="InterPro" id="IPR001680">
    <property type="entry name" value="WD40_rpt"/>
</dbReference>
<reference evidence="6" key="1">
    <citation type="submission" date="2025-08" db="UniProtKB">
        <authorList>
            <consortium name="RefSeq"/>
        </authorList>
    </citation>
    <scope>IDENTIFICATION</scope>
    <source>
        <tissue evidence="6">Muscle</tissue>
    </source>
</reference>
<dbReference type="Gene3D" id="2.130.10.10">
    <property type="entry name" value="YVTN repeat-like/Quinoprotein amine dehydrogenase"/>
    <property type="match status" value="2"/>
</dbReference>
<keyword evidence="2" id="KW-0677">Repeat</keyword>
<dbReference type="PANTHER" id="PTHR19848:SF8">
    <property type="entry name" value="F-BOX AND WD REPEAT DOMAIN CONTAINING 7"/>
    <property type="match status" value="1"/>
</dbReference>
<proteinExistence type="predicted"/>
<dbReference type="SUPFAM" id="SSF50978">
    <property type="entry name" value="WD40 repeat-like"/>
    <property type="match status" value="1"/>
</dbReference>
<evidence type="ECO:0000313" key="6">
    <source>
        <dbReference type="RefSeq" id="XP_013790573.1"/>
    </source>
</evidence>
<accession>A0ABM1BXJ6</accession>
<keyword evidence="1 3" id="KW-0853">WD repeat</keyword>
<evidence type="ECO:0000256" key="4">
    <source>
        <dbReference type="SAM" id="MobiDB-lite"/>
    </source>
</evidence>
<gene>
    <name evidence="6" type="primary">LOC106474427</name>
</gene>
<feature type="repeat" description="WD" evidence="3">
    <location>
        <begin position="187"/>
        <end position="220"/>
    </location>
</feature>
<dbReference type="InterPro" id="IPR015943">
    <property type="entry name" value="WD40/YVTN_repeat-like_dom_sf"/>
</dbReference>
<protein>
    <submittedName>
        <fullName evidence="6">F-box/WD repeat-containing protein 7-like</fullName>
    </submittedName>
</protein>
<dbReference type="Proteomes" id="UP000694941">
    <property type="component" value="Unplaced"/>
</dbReference>
<dbReference type="Pfam" id="PF00400">
    <property type="entry name" value="WD40"/>
    <property type="match status" value="2"/>
</dbReference>
<feature type="compositionally biased region" description="Acidic residues" evidence="4">
    <location>
        <begin position="398"/>
        <end position="414"/>
    </location>
</feature>
<name>A0ABM1BXJ6_LIMPO</name>
<evidence type="ECO:0000256" key="1">
    <source>
        <dbReference type="ARBA" id="ARBA00022574"/>
    </source>
</evidence>
<evidence type="ECO:0000256" key="3">
    <source>
        <dbReference type="PROSITE-ProRule" id="PRU00221"/>
    </source>
</evidence>